<dbReference type="EMBL" id="JADCTT010000025">
    <property type="protein sequence ID" value="KAF9742055.1"/>
    <property type="molecule type" value="Genomic_DNA"/>
</dbReference>
<evidence type="ECO:0000256" key="3">
    <source>
        <dbReference type="ARBA" id="ARBA00023002"/>
    </source>
</evidence>
<dbReference type="Gene3D" id="3.50.50.60">
    <property type="entry name" value="FAD/NAD(P)-binding domain"/>
    <property type="match status" value="1"/>
</dbReference>
<keyword evidence="3" id="KW-0560">Oxidoreductase</keyword>
<feature type="domain" description="FAD-binding" evidence="5">
    <location>
        <begin position="7"/>
        <end position="350"/>
    </location>
</feature>
<comment type="caution">
    <text evidence="6">The sequence shown here is derived from an EMBL/GenBank/DDBJ whole genome shotgun (WGS) entry which is preliminary data.</text>
</comment>
<dbReference type="InterPro" id="IPR036188">
    <property type="entry name" value="FAD/NAD-bd_sf"/>
</dbReference>
<dbReference type="AlphaFoldDB" id="A0A8H7K1F2"/>
<name>A0A8H7K1F2_BIOOC</name>
<dbReference type="GO" id="GO:0071949">
    <property type="term" value="F:FAD binding"/>
    <property type="evidence" value="ECO:0007669"/>
    <property type="project" value="InterPro"/>
</dbReference>
<dbReference type="PANTHER" id="PTHR46972">
    <property type="entry name" value="MONOOXYGENASE ASQM-RELATED"/>
    <property type="match status" value="1"/>
</dbReference>
<dbReference type="Pfam" id="PF01494">
    <property type="entry name" value="FAD_binding_3"/>
    <property type="match status" value="1"/>
</dbReference>
<organism evidence="6 7">
    <name type="scientific">Bionectria ochroleuca</name>
    <name type="common">Gliocladium roseum</name>
    <dbReference type="NCBI Taxonomy" id="29856"/>
    <lineage>
        <taxon>Eukaryota</taxon>
        <taxon>Fungi</taxon>
        <taxon>Dikarya</taxon>
        <taxon>Ascomycota</taxon>
        <taxon>Pezizomycotina</taxon>
        <taxon>Sordariomycetes</taxon>
        <taxon>Hypocreomycetidae</taxon>
        <taxon>Hypocreales</taxon>
        <taxon>Bionectriaceae</taxon>
        <taxon>Clonostachys</taxon>
    </lineage>
</organism>
<evidence type="ECO:0000256" key="2">
    <source>
        <dbReference type="ARBA" id="ARBA00022827"/>
    </source>
</evidence>
<dbReference type="GO" id="GO:0004497">
    <property type="term" value="F:monooxygenase activity"/>
    <property type="evidence" value="ECO:0007669"/>
    <property type="project" value="UniProtKB-KW"/>
</dbReference>
<evidence type="ECO:0000256" key="4">
    <source>
        <dbReference type="ARBA" id="ARBA00023033"/>
    </source>
</evidence>
<proteinExistence type="predicted"/>
<reference evidence="6" key="1">
    <citation type="submission" date="2020-10" db="EMBL/GenBank/DDBJ databases">
        <title>High-Quality Genome Resource of Clonostachys rosea strain S41 by Oxford Nanopore Long-Read Sequencing.</title>
        <authorList>
            <person name="Wang H."/>
        </authorList>
    </citation>
    <scope>NUCLEOTIDE SEQUENCE</scope>
    <source>
        <strain evidence="6">S41</strain>
    </source>
</reference>
<sequence>MDSPPRIAIIGGGPAGLTLGVLLHQQNIPFTIFELRPEPTNEELENLSGMLDLHQESGLAALKECGLYEDFLPLTGECSQDFIVADRTGSVLYTHGGGDGLRPEISRNNLAKLLSRNIPSANIKWGHKLISATRRTTPTHVETELDFGVHGKQAFDLVIGADGAWSKVRGLLTNVQPQFTNMYIITLTIKNITSKYPHLAKLVGTGSFSSLGKKHGVMSQRGPIDSSRLYLWLTIPDEDFGASSGVAGKPATVAKQKLFSDDALLGTFTGLSKELVETACDEEARSGENLDIRALYALPHGTSWEHAPGVTLLGDAAHVMLPNGEGVNAAMFDALMLFKAIQKSYETSGKDVDLFYQTFDPLLQDYETGLVERAKKLGKETDELIGQMFGSEDTAQDFAQFFRNIAEEGPKE</sequence>
<dbReference type="InterPro" id="IPR002938">
    <property type="entry name" value="FAD-bd"/>
</dbReference>
<protein>
    <recommendedName>
        <fullName evidence="5">FAD-binding domain-containing protein</fullName>
    </recommendedName>
</protein>
<dbReference type="PRINTS" id="PR00420">
    <property type="entry name" value="RNGMNOXGNASE"/>
</dbReference>
<keyword evidence="4" id="KW-0503">Monooxygenase</keyword>
<dbReference type="PANTHER" id="PTHR46972:SF1">
    <property type="entry name" value="FAD DEPENDENT OXIDOREDUCTASE DOMAIN-CONTAINING PROTEIN"/>
    <property type="match status" value="1"/>
</dbReference>
<keyword evidence="2" id="KW-0274">FAD</keyword>
<accession>A0A8H7K1F2</accession>
<gene>
    <name evidence="6" type="ORF">IM811_009786</name>
</gene>
<evidence type="ECO:0000313" key="6">
    <source>
        <dbReference type="EMBL" id="KAF9742055.1"/>
    </source>
</evidence>
<evidence type="ECO:0000256" key="1">
    <source>
        <dbReference type="ARBA" id="ARBA00022630"/>
    </source>
</evidence>
<evidence type="ECO:0000259" key="5">
    <source>
        <dbReference type="Pfam" id="PF01494"/>
    </source>
</evidence>
<evidence type="ECO:0000313" key="7">
    <source>
        <dbReference type="Proteomes" id="UP000616885"/>
    </source>
</evidence>
<keyword evidence="1" id="KW-0285">Flavoprotein</keyword>
<dbReference type="Proteomes" id="UP000616885">
    <property type="component" value="Unassembled WGS sequence"/>
</dbReference>
<dbReference type="SUPFAM" id="SSF51905">
    <property type="entry name" value="FAD/NAD(P)-binding domain"/>
    <property type="match status" value="1"/>
</dbReference>